<comment type="caution">
    <text evidence="4">The sequence shown here is derived from an EMBL/GenBank/DDBJ whole genome shotgun (WGS) entry which is preliminary data.</text>
</comment>
<evidence type="ECO:0000313" key="5">
    <source>
        <dbReference type="Proteomes" id="UP001151234"/>
    </source>
</evidence>
<dbReference type="PROSITE" id="PS51208">
    <property type="entry name" value="AUTOTRANSPORTER"/>
    <property type="match status" value="1"/>
</dbReference>
<keyword evidence="2" id="KW-0732">Signal</keyword>
<gene>
    <name evidence="4" type="ORF">OQ273_15590</name>
</gene>
<dbReference type="InterPro" id="IPR036709">
    <property type="entry name" value="Autotransporte_beta_dom_sf"/>
</dbReference>
<dbReference type="SUPFAM" id="SSF103515">
    <property type="entry name" value="Autotransporter"/>
    <property type="match status" value="1"/>
</dbReference>
<dbReference type="SMART" id="SM00869">
    <property type="entry name" value="Autotransporter"/>
    <property type="match status" value="1"/>
</dbReference>
<evidence type="ECO:0000313" key="4">
    <source>
        <dbReference type="EMBL" id="MDA5400005.1"/>
    </source>
</evidence>
<dbReference type="AlphaFoldDB" id="A0A9X3UKR2"/>
<dbReference type="RefSeq" id="WP_267991417.1">
    <property type="nucleotide sequence ID" value="NZ_JAPJZI010000001.1"/>
</dbReference>
<evidence type="ECO:0000256" key="1">
    <source>
        <dbReference type="SAM" id="MobiDB-lite"/>
    </source>
</evidence>
<dbReference type="Pfam" id="PF03797">
    <property type="entry name" value="Autotransporter"/>
    <property type="match status" value="1"/>
</dbReference>
<feature type="compositionally biased region" description="Polar residues" evidence="1">
    <location>
        <begin position="214"/>
        <end position="238"/>
    </location>
</feature>
<name>A0A9X3UKR2_9HYPH</name>
<accession>A0A9X3UKR2</accession>
<keyword evidence="5" id="KW-1185">Reference proteome</keyword>
<protein>
    <submittedName>
        <fullName evidence="4">Autotransporter domain-containing protein</fullName>
    </submittedName>
</protein>
<dbReference type="Proteomes" id="UP001151234">
    <property type="component" value="Unassembled WGS sequence"/>
</dbReference>
<evidence type="ECO:0000259" key="3">
    <source>
        <dbReference type="PROSITE" id="PS51208"/>
    </source>
</evidence>
<feature type="domain" description="Autotransporter" evidence="3">
    <location>
        <begin position="439"/>
        <end position="723"/>
    </location>
</feature>
<dbReference type="Gene3D" id="2.40.128.130">
    <property type="entry name" value="Autotransporter beta-domain"/>
    <property type="match status" value="1"/>
</dbReference>
<feature type="signal peptide" evidence="2">
    <location>
        <begin position="1"/>
        <end position="25"/>
    </location>
</feature>
<feature type="region of interest" description="Disordered" evidence="1">
    <location>
        <begin position="211"/>
        <end position="238"/>
    </location>
</feature>
<dbReference type="InterPro" id="IPR005546">
    <property type="entry name" value="Autotransporte_beta"/>
</dbReference>
<evidence type="ECO:0000256" key="2">
    <source>
        <dbReference type="SAM" id="SignalP"/>
    </source>
</evidence>
<reference evidence="4" key="1">
    <citation type="submission" date="2022-11" db="EMBL/GenBank/DDBJ databases">
        <title>Draft genome sequence of Hoeflea poritis E7-10 and Hoeflea prorocentri PM5-8, separated from scleractinian coral Porites lutea and marine dinoflagellate.</title>
        <authorList>
            <person name="Zhang G."/>
            <person name="Wei Q."/>
            <person name="Cai L."/>
        </authorList>
    </citation>
    <scope>NUCLEOTIDE SEQUENCE</scope>
    <source>
        <strain evidence="4">PM5-8</strain>
    </source>
</reference>
<sequence>MITSRILTTTIFGSALFAATGSAYAQVPCVAGVNPGACTVAPGVTIPSELATFVDDASITNAGTVGDVITHGHNSPISNSGTIGSIGTFRGDVETRGDNSPVFNSGTINGDVINDGDHSAVTNFGIINGFIKLDGREAGVTNSGTINSSIFTSGELGTVTNFGIINDRIRTSGPNSGVTNFGMVDGLILTFERDSGVINFGMVDGNVDTRGRNSDVTNSGTINGNIQTSGRGSGVTNSGTINGRIQTFGRGSDIANSGTVNGPIFTESDLSTVTNSGTINGNVETAGQRGSIANSGRINGFVETGGQGGSITNSGFIEGGVFSIGDNGVINLLAGSVVLGGIELSGFGNRTLNVGNGLNLDSIVTGNPTVNANGAPLVVNGDQVIVIDPTGLATAHLWLDTISGAILNTVDDPFAGGGNSTGSTSFAFAKDGAGSSKAAVDGGARAWGSVFGGRRNQDGSGPTVDADLNYGGVIVGADTGLAGNTRFGAFLGGALTDFDIRFDTQDVDAGSVFGGLYVRHGWDESWIKLIVAGGWADHDVRRVVANNTAAGGLETATASYDGYFIIPSVTLGTQVHGVVPDHVLVPSVRVNYAGMFLDGYTESGVTSPLTISDRDVHLLGTRAQIALPYVRHTPDGARIRFVTRIGVDGSFNLGGDGVTGSVSGLPLSFDANFRDNIVSGFGGLGITRTSGDGVFSFTANAEGHYGSGGSTELFGNLKATMRF</sequence>
<organism evidence="4 5">
    <name type="scientific">Hoeflea prorocentri</name>
    <dbReference type="NCBI Taxonomy" id="1922333"/>
    <lineage>
        <taxon>Bacteria</taxon>
        <taxon>Pseudomonadati</taxon>
        <taxon>Pseudomonadota</taxon>
        <taxon>Alphaproteobacteria</taxon>
        <taxon>Hyphomicrobiales</taxon>
        <taxon>Rhizobiaceae</taxon>
        <taxon>Hoeflea</taxon>
    </lineage>
</organism>
<proteinExistence type="predicted"/>
<dbReference type="EMBL" id="JAPJZI010000001">
    <property type="protein sequence ID" value="MDA5400005.1"/>
    <property type="molecule type" value="Genomic_DNA"/>
</dbReference>
<feature type="chain" id="PRO_5040808130" evidence="2">
    <location>
        <begin position="26"/>
        <end position="723"/>
    </location>
</feature>